<dbReference type="EMBL" id="CP015622">
    <property type="protein sequence ID" value="ANE04130.1"/>
    <property type="molecule type" value="Genomic_DNA"/>
</dbReference>
<dbReference type="KEGG" id="ccjz:ccrud_07855"/>
<sequence>MRKQARNESISSEAFIAHFNSHYGKQLPVWTATETMTFGHLNRLFSAMTQRDRQQIAVDFDVYQEGGNGDAHAFSSWLEHLRQTRNYCAHHARLWNRNHTAPLAAPNTVNEMNHLQGAEVVDAGTRSISRAASRLYGTLVLIAYLLARIDYSNETRNRILTLVTNFAAERPNRLKSMGFPDGWENQDIWQSNYVRNEELTRQADMLRDVDLLYTSDAANTLQCKESDRERRGLLNYYRKNGAVLSVPGTQAYRYPSFQFDMQSGNLFPDVIIVNRRLLNGGQASEADRWNALNWWTTPKSFIPGDLSPRKAFEEGVLTREVIDNLLDPRDDE</sequence>
<dbReference type="Pfam" id="PF07751">
    <property type="entry name" value="Abi_2"/>
    <property type="match status" value="1"/>
</dbReference>
<dbReference type="AlphaFoldDB" id="A0A172QU00"/>
<evidence type="ECO:0000313" key="2">
    <source>
        <dbReference type="Proteomes" id="UP000076929"/>
    </source>
</evidence>
<dbReference type="OrthoDB" id="5363652at2"/>
<organism evidence="1 2">
    <name type="scientific">Corynebacterium crudilactis</name>
    <dbReference type="NCBI Taxonomy" id="1652495"/>
    <lineage>
        <taxon>Bacteria</taxon>
        <taxon>Bacillati</taxon>
        <taxon>Actinomycetota</taxon>
        <taxon>Actinomycetes</taxon>
        <taxon>Mycobacteriales</taxon>
        <taxon>Corynebacteriaceae</taxon>
        <taxon>Corynebacterium</taxon>
    </lineage>
</organism>
<dbReference type="Proteomes" id="UP000076929">
    <property type="component" value="Chromosome"/>
</dbReference>
<evidence type="ECO:0000313" key="1">
    <source>
        <dbReference type="EMBL" id="ANE04130.1"/>
    </source>
</evidence>
<dbReference type="InterPro" id="IPR011664">
    <property type="entry name" value="Abi_system_AbiD/AbiF-like"/>
</dbReference>
<protein>
    <recommendedName>
        <fullName evidence="3">Abi family protein</fullName>
    </recommendedName>
</protein>
<gene>
    <name evidence="1" type="ORF">ccrud_07855</name>
</gene>
<evidence type="ECO:0008006" key="3">
    <source>
        <dbReference type="Google" id="ProtNLM"/>
    </source>
</evidence>
<reference evidence="1 2" key="1">
    <citation type="submission" date="2016-05" db="EMBL/GenBank/DDBJ databases">
        <title>Complete genome sequence of Corynebacterium crudilactis, a new Corynebacterium species isolated from raw cow's milk.</title>
        <authorList>
            <person name="Christian R."/>
            <person name="Zimmermann J."/>
            <person name="Lipski A."/>
            <person name="Kalinowski J."/>
        </authorList>
    </citation>
    <scope>NUCLEOTIDE SEQUENCE [LARGE SCALE GENOMIC DNA]</scope>
    <source>
        <strain evidence="1 2">JZ16</strain>
    </source>
</reference>
<name>A0A172QU00_9CORY</name>
<accession>A0A172QU00</accession>
<proteinExistence type="predicted"/>
<keyword evidence="2" id="KW-1185">Reference proteome</keyword>